<feature type="chain" id="PRO_5032998871" evidence="1">
    <location>
        <begin position="22"/>
        <end position="87"/>
    </location>
</feature>
<sequence length="87" mass="9070">MLLRRRAGLLAMLALPGAAQGQPAPAPIGVARMEPDGTIILDLVARTGGTTGQARLVYPPGHPDHAMILRHLGGLRPGEVKPVPPFP</sequence>
<gene>
    <name evidence="2" type="ORF">FHS88_001156</name>
</gene>
<feature type="signal peptide" evidence="1">
    <location>
        <begin position="1"/>
        <end position="21"/>
    </location>
</feature>
<comment type="caution">
    <text evidence="2">The sequence shown here is derived from an EMBL/GenBank/DDBJ whole genome shotgun (WGS) entry which is preliminary data.</text>
</comment>
<organism evidence="2 3">
    <name type="scientific">Neoroseomonas alkaliterrae</name>
    <dbReference type="NCBI Taxonomy" id="1452450"/>
    <lineage>
        <taxon>Bacteria</taxon>
        <taxon>Pseudomonadati</taxon>
        <taxon>Pseudomonadota</taxon>
        <taxon>Alphaproteobacteria</taxon>
        <taxon>Acetobacterales</taxon>
        <taxon>Acetobacteraceae</taxon>
        <taxon>Neoroseomonas</taxon>
    </lineage>
</organism>
<keyword evidence="3" id="KW-1185">Reference proteome</keyword>
<name>A0A840XQA9_9PROT</name>
<evidence type="ECO:0000313" key="3">
    <source>
        <dbReference type="Proteomes" id="UP000562254"/>
    </source>
</evidence>
<dbReference type="AlphaFoldDB" id="A0A840XQA9"/>
<evidence type="ECO:0000313" key="2">
    <source>
        <dbReference type="EMBL" id="MBB5689040.1"/>
    </source>
</evidence>
<evidence type="ECO:0000256" key="1">
    <source>
        <dbReference type="SAM" id="SignalP"/>
    </source>
</evidence>
<proteinExistence type="predicted"/>
<accession>A0A840XQA9</accession>
<protein>
    <submittedName>
        <fullName evidence="2">Uncharacterized protein</fullName>
    </submittedName>
</protein>
<keyword evidence="1" id="KW-0732">Signal</keyword>
<reference evidence="2 3" key="1">
    <citation type="submission" date="2020-08" db="EMBL/GenBank/DDBJ databases">
        <title>Genomic Encyclopedia of Type Strains, Phase IV (KMG-IV): sequencing the most valuable type-strain genomes for metagenomic binning, comparative biology and taxonomic classification.</title>
        <authorList>
            <person name="Goeker M."/>
        </authorList>
    </citation>
    <scope>NUCLEOTIDE SEQUENCE [LARGE SCALE GENOMIC DNA]</scope>
    <source>
        <strain evidence="2 3">DSM 25895</strain>
    </source>
</reference>
<dbReference type="Proteomes" id="UP000562254">
    <property type="component" value="Unassembled WGS sequence"/>
</dbReference>
<dbReference type="RefSeq" id="WP_184482201.1">
    <property type="nucleotide sequence ID" value="NZ_JAAEDJ010000001.1"/>
</dbReference>
<dbReference type="EMBL" id="JACIJE010000002">
    <property type="protein sequence ID" value="MBB5689040.1"/>
    <property type="molecule type" value="Genomic_DNA"/>
</dbReference>